<proteinExistence type="predicted"/>
<accession>A0A2C6BT75</accession>
<evidence type="ECO:0000313" key="2">
    <source>
        <dbReference type="Proteomes" id="UP000224182"/>
    </source>
</evidence>
<dbReference type="RefSeq" id="WP_098974725.1">
    <property type="nucleotide sequence ID" value="NZ_CP077115.1"/>
</dbReference>
<sequence length="185" mass="21483">MGAITDIKEIQKLVEKFGNGEYEIKVKNGKIIKIKQKDNFTPFQKTVEFLSNYKDLKNRMEYLKNSLNNIELKKIYSINEIKATNKENLSDLEKIEIIKGERLKEIENIKGLLDFIDYGLSFIEGEKYQEIISLIYFKKFRIGGVANKIGVDESTVKRNKNLLVEKIAANLFQNDIIEKLNKLIS</sequence>
<dbReference type="AlphaFoldDB" id="A0A2C6BT75"/>
<comment type="caution">
    <text evidence="1">The sequence shown here is derived from an EMBL/GenBank/DDBJ whole genome shotgun (WGS) entry which is preliminary data.</text>
</comment>
<evidence type="ECO:0000313" key="1">
    <source>
        <dbReference type="EMBL" id="PHI07055.1"/>
    </source>
</evidence>
<gene>
    <name evidence="1" type="ORF">CBG54_08465</name>
</gene>
<organism evidence="1 2">
    <name type="scientific">Fusobacterium nucleatum subsp. polymorphum</name>
    <name type="common">Fusobacterium polymorphum</name>
    <dbReference type="NCBI Taxonomy" id="76857"/>
    <lineage>
        <taxon>Bacteria</taxon>
        <taxon>Fusobacteriati</taxon>
        <taxon>Fusobacteriota</taxon>
        <taxon>Fusobacteriia</taxon>
        <taxon>Fusobacteriales</taxon>
        <taxon>Fusobacteriaceae</taxon>
        <taxon>Fusobacterium</taxon>
    </lineage>
</organism>
<reference evidence="1 2" key="1">
    <citation type="submission" date="2017-06" db="EMBL/GenBank/DDBJ databases">
        <title>Draft genome sequence of Fusobacterium nucleatum subsp. polymorphum KCOM 1271 (=ChDC F305).</title>
        <authorList>
            <person name="Kook J.-K."/>
            <person name="Park S.-N."/>
            <person name="Lim Y.K."/>
            <person name="Roh H."/>
        </authorList>
    </citation>
    <scope>NUCLEOTIDE SEQUENCE [LARGE SCALE GENOMIC DNA]</scope>
    <source>
        <strain evidence="2">KCOM 1271 (ChDC F305)</strain>
    </source>
</reference>
<dbReference type="EMBL" id="NIRN01000001">
    <property type="protein sequence ID" value="PHI07055.1"/>
    <property type="molecule type" value="Genomic_DNA"/>
</dbReference>
<name>A0A2C6BT75_FUSNP</name>
<dbReference type="Proteomes" id="UP000224182">
    <property type="component" value="Unassembled WGS sequence"/>
</dbReference>
<protein>
    <submittedName>
        <fullName evidence="1">Uncharacterized protein</fullName>
    </submittedName>
</protein>